<gene>
    <name evidence="1" type="ORF">CA983_29995</name>
</gene>
<evidence type="ECO:0000313" key="2">
    <source>
        <dbReference type="Proteomes" id="UP000195105"/>
    </source>
</evidence>
<dbReference type="AlphaFoldDB" id="A0A243RS00"/>
<proteinExistence type="predicted"/>
<evidence type="ECO:0000313" key="1">
    <source>
        <dbReference type="EMBL" id="OUC97820.1"/>
    </source>
</evidence>
<protein>
    <submittedName>
        <fullName evidence="1">Uncharacterized protein</fullName>
    </submittedName>
</protein>
<dbReference type="RefSeq" id="WP_086603967.1">
    <property type="nucleotide sequence ID" value="NZ_NGFN01000240.1"/>
</dbReference>
<dbReference type="EMBL" id="NGFN01000240">
    <property type="protein sequence ID" value="OUC97820.1"/>
    <property type="molecule type" value="Genomic_DNA"/>
</dbReference>
<organism evidence="1 2">
    <name type="scientific">Streptomyces swartbergensis</name>
    <dbReference type="NCBI Taxonomy" id="487165"/>
    <lineage>
        <taxon>Bacteria</taxon>
        <taxon>Bacillati</taxon>
        <taxon>Actinomycetota</taxon>
        <taxon>Actinomycetes</taxon>
        <taxon>Kitasatosporales</taxon>
        <taxon>Streptomycetaceae</taxon>
        <taxon>Streptomyces</taxon>
    </lineage>
</organism>
<name>A0A243RS00_9ACTN</name>
<accession>A0A243RS00</accession>
<keyword evidence="2" id="KW-1185">Reference proteome</keyword>
<comment type="caution">
    <text evidence="1">The sequence shown here is derived from an EMBL/GenBank/DDBJ whole genome shotgun (WGS) entry which is preliminary data.</text>
</comment>
<sequence length="142" mass="15593">MPHEIEPGKLPEVKVDGNATWLQAALTPEQRRGLWQNPGTSVFAVVRLTAKSFVGHAEGEDKDPAVKVRITSAEAAQTDEEAKLVAEVMQAMMRRRSMNGTFDELGQPDVEAAVAEVLAMLPTDADYEAHLERRRASRDGQP</sequence>
<dbReference type="Proteomes" id="UP000195105">
    <property type="component" value="Unassembled WGS sequence"/>
</dbReference>
<reference evidence="1 2" key="1">
    <citation type="submission" date="2017-05" db="EMBL/GenBank/DDBJ databases">
        <title>Biotechnological potential of actinobacteria isolated from South African environments.</title>
        <authorList>
            <person name="Le Roes-Hill M."/>
            <person name="Prins A."/>
            <person name="Durrell K.A."/>
        </authorList>
    </citation>
    <scope>NUCLEOTIDE SEQUENCE [LARGE SCALE GENOMIC DNA]</scope>
    <source>
        <strain evidence="1 2">HMC13</strain>
    </source>
</reference>